<dbReference type="Proteomes" id="UP001597601">
    <property type="component" value="Unassembled WGS sequence"/>
</dbReference>
<sequence length="363" mass="39419">MKIKPALIALFICCLCTNAFAQNKFKKLNDWMDENALDMGGRAILLIYQNGKVAHSYSVNNMNLRQKLAGRMIAKRQGKTSDADDYTADSRVAIASCSKWLSAALVMTYIDEGKLKLTDTVGKFLPLIAAGGKGKITVAQCLSHQTGIKAPPLKEGLQEMRNISSMDEAIKNIAGMPLEGEPGKVFHYSNVGLQIAGAVVEKISGKTFRAAFAERIATPLDMGNTDWGEGKIPLPAGSAISTPHDYLNFLTMILNKGTFGGKRILSEASIAQMQINRITPDVKVAYAPGEAGDLGYGFGEWVNKGATAAKPGNSVSSPGLFGSYPWVDYNRNYAAFLMTFYVKNKGRGERYKELKKLVDEVVP</sequence>
<gene>
    <name evidence="3" type="ORF">ACFSYC_03360</name>
</gene>
<dbReference type="SUPFAM" id="SSF56601">
    <property type="entry name" value="beta-lactamase/transpeptidase-like"/>
    <property type="match status" value="1"/>
</dbReference>
<dbReference type="InterPro" id="IPR001466">
    <property type="entry name" value="Beta-lactam-related"/>
</dbReference>
<dbReference type="InterPro" id="IPR012338">
    <property type="entry name" value="Beta-lactam/transpept-like"/>
</dbReference>
<dbReference type="GO" id="GO:0016787">
    <property type="term" value="F:hydrolase activity"/>
    <property type="evidence" value="ECO:0007669"/>
    <property type="project" value="UniProtKB-KW"/>
</dbReference>
<dbReference type="PANTHER" id="PTHR43283">
    <property type="entry name" value="BETA-LACTAMASE-RELATED"/>
    <property type="match status" value="1"/>
</dbReference>
<evidence type="ECO:0000256" key="1">
    <source>
        <dbReference type="SAM" id="SignalP"/>
    </source>
</evidence>
<dbReference type="Pfam" id="PF00144">
    <property type="entry name" value="Beta-lactamase"/>
    <property type="match status" value="1"/>
</dbReference>
<evidence type="ECO:0000313" key="3">
    <source>
        <dbReference type="EMBL" id="MFD2863717.1"/>
    </source>
</evidence>
<protein>
    <submittedName>
        <fullName evidence="3">Serine hydrolase domain-containing protein</fullName>
        <ecNumber evidence="3">3.-.-.-</ecNumber>
    </submittedName>
</protein>
<dbReference type="InterPro" id="IPR050789">
    <property type="entry name" value="Diverse_Enzym_Activities"/>
</dbReference>
<name>A0ABW5XNI8_9SPHI</name>
<accession>A0ABW5XNI8</accession>
<proteinExistence type="predicted"/>
<evidence type="ECO:0000313" key="4">
    <source>
        <dbReference type="Proteomes" id="UP001597601"/>
    </source>
</evidence>
<comment type="caution">
    <text evidence="3">The sequence shown here is derived from an EMBL/GenBank/DDBJ whole genome shotgun (WGS) entry which is preliminary data.</text>
</comment>
<evidence type="ECO:0000259" key="2">
    <source>
        <dbReference type="Pfam" id="PF00144"/>
    </source>
</evidence>
<dbReference type="RefSeq" id="WP_377123512.1">
    <property type="nucleotide sequence ID" value="NZ_JBHUON010000002.1"/>
</dbReference>
<reference evidence="4" key="1">
    <citation type="journal article" date="2019" name="Int. J. Syst. Evol. Microbiol.">
        <title>The Global Catalogue of Microorganisms (GCM) 10K type strain sequencing project: providing services to taxonomists for standard genome sequencing and annotation.</title>
        <authorList>
            <consortium name="The Broad Institute Genomics Platform"/>
            <consortium name="The Broad Institute Genome Sequencing Center for Infectious Disease"/>
            <person name="Wu L."/>
            <person name="Ma J."/>
        </authorList>
    </citation>
    <scope>NUCLEOTIDE SEQUENCE [LARGE SCALE GENOMIC DNA]</scope>
    <source>
        <strain evidence="4">KCTC 52232</strain>
    </source>
</reference>
<organism evidence="3 4">
    <name type="scientific">Mucilaginibacter antarcticus</name>
    <dbReference type="NCBI Taxonomy" id="1855725"/>
    <lineage>
        <taxon>Bacteria</taxon>
        <taxon>Pseudomonadati</taxon>
        <taxon>Bacteroidota</taxon>
        <taxon>Sphingobacteriia</taxon>
        <taxon>Sphingobacteriales</taxon>
        <taxon>Sphingobacteriaceae</taxon>
        <taxon>Mucilaginibacter</taxon>
    </lineage>
</organism>
<dbReference type="EC" id="3.-.-.-" evidence="3"/>
<dbReference type="PANTHER" id="PTHR43283:SF3">
    <property type="entry name" value="BETA-LACTAMASE FAMILY PROTEIN (AFU_ORTHOLOGUE AFUA_5G07500)"/>
    <property type="match status" value="1"/>
</dbReference>
<dbReference type="EMBL" id="JBHUON010000002">
    <property type="protein sequence ID" value="MFD2863717.1"/>
    <property type="molecule type" value="Genomic_DNA"/>
</dbReference>
<dbReference type="Gene3D" id="3.40.710.10">
    <property type="entry name" value="DD-peptidase/beta-lactamase superfamily"/>
    <property type="match status" value="1"/>
</dbReference>
<feature type="domain" description="Beta-lactamase-related" evidence="2">
    <location>
        <begin position="46"/>
        <end position="344"/>
    </location>
</feature>
<feature type="chain" id="PRO_5046637348" evidence="1">
    <location>
        <begin position="22"/>
        <end position="363"/>
    </location>
</feature>
<keyword evidence="4" id="KW-1185">Reference proteome</keyword>
<feature type="signal peptide" evidence="1">
    <location>
        <begin position="1"/>
        <end position="21"/>
    </location>
</feature>
<keyword evidence="1" id="KW-0732">Signal</keyword>
<keyword evidence="3" id="KW-0378">Hydrolase</keyword>